<feature type="transmembrane region" description="Helical" evidence="1">
    <location>
        <begin position="192"/>
        <end position="210"/>
    </location>
</feature>
<evidence type="ECO:0000313" key="3">
    <source>
        <dbReference type="Proteomes" id="UP000268313"/>
    </source>
</evidence>
<feature type="transmembrane region" description="Helical" evidence="1">
    <location>
        <begin position="372"/>
        <end position="390"/>
    </location>
</feature>
<protein>
    <recommendedName>
        <fullName evidence="4">Glycosyltransferase RgtA/B/C/D-like domain-containing protein</fullName>
    </recommendedName>
</protein>
<reference evidence="3" key="1">
    <citation type="submission" date="2018-09" db="EMBL/GenBank/DDBJ databases">
        <authorList>
            <person name="Livingstone P.G."/>
            <person name="Whitworth D.E."/>
        </authorList>
    </citation>
    <scope>NUCLEOTIDE SEQUENCE [LARGE SCALE GENOMIC DNA]</scope>
    <source>
        <strain evidence="3">CA043D</strain>
    </source>
</reference>
<gene>
    <name evidence="2" type="ORF">D7X32_31160</name>
</gene>
<dbReference type="RefSeq" id="WP_120606207.1">
    <property type="nucleotide sequence ID" value="NZ_RAWE01000158.1"/>
</dbReference>
<keyword evidence="3" id="KW-1185">Reference proteome</keyword>
<feature type="transmembrane region" description="Helical" evidence="1">
    <location>
        <begin position="255"/>
        <end position="272"/>
    </location>
</feature>
<feature type="transmembrane region" description="Helical" evidence="1">
    <location>
        <begin position="341"/>
        <end position="360"/>
    </location>
</feature>
<comment type="caution">
    <text evidence="2">The sequence shown here is derived from an EMBL/GenBank/DDBJ whole genome shotgun (WGS) entry which is preliminary data.</text>
</comment>
<keyword evidence="1" id="KW-1133">Transmembrane helix</keyword>
<feature type="transmembrane region" description="Helical" evidence="1">
    <location>
        <begin position="169"/>
        <end position="186"/>
    </location>
</feature>
<dbReference type="Proteomes" id="UP000268313">
    <property type="component" value="Unassembled WGS sequence"/>
</dbReference>
<feature type="transmembrane region" description="Helical" evidence="1">
    <location>
        <begin position="397"/>
        <end position="415"/>
    </location>
</feature>
<keyword evidence="1" id="KW-0812">Transmembrane</keyword>
<dbReference type="EMBL" id="RAWE01000158">
    <property type="protein sequence ID" value="RKG97932.1"/>
    <property type="molecule type" value="Genomic_DNA"/>
</dbReference>
<evidence type="ECO:0000313" key="2">
    <source>
        <dbReference type="EMBL" id="RKG97932.1"/>
    </source>
</evidence>
<name>A0A3A8JQ55_9BACT</name>
<sequence>MLPASSPSRRAFAASSLALWLLCLGLFAVYTASQVQMQTDSLWSIPSAASILHEGNADLDEYAPSFTQATAYARGVYGGHTYYEYPPGVMVSALPFLAGAEALFSLGRPLLAHLGAPGAGALAWLELFRSTGAVDLGSFHRTEQLIASFYVCAAAGVMLVALRRRVSARAALVTVLLFALGTTAYSTASRVLWQHGPGLLAIACVVLMLARPTQTSRTAFLAGLAVALAYVCRPTHSVTVVVVTAYFVLRFRRLLPAYFAGAALVAVPFCGYNLHLHGSLLSPYYVHPLDVAGSRFLMALAANLVSPSRGLLIYSPFLVLAGVGFVQRWRRKELEPFEKAFAVIVLLHWVAISAFPIWWAGHSVGPRFFTDVLPYLVFFLAFPVQLALDAPRQHRGLMGVLTATAAFSVFFHWRASTSYDVHGWNSVPVDVDSAPERVWDWKDPQFLRAIPARFRGNPR</sequence>
<proteinExistence type="predicted"/>
<organism evidence="2 3">
    <name type="scientific">Corallococcus carmarthensis</name>
    <dbReference type="NCBI Taxonomy" id="2316728"/>
    <lineage>
        <taxon>Bacteria</taxon>
        <taxon>Pseudomonadati</taxon>
        <taxon>Myxococcota</taxon>
        <taxon>Myxococcia</taxon>
        <taxon>Myxococcales</taxon>
        <taxon>Cystobacterineae</taxon>
        <taxon>Myxococcaceae</taxon>
        <taxon>Corallococcus</taxon>
    </lineage>
</organism>
<evidence type="ECO:0000256" key="1">
    <source>
        <dbReference type="SAM" id="Phobius"/>
    </source>
</evidence>
<accession>A0A3A8JQ55</accession>
<keyword evidence="1" id="KW-0472">Membrane</keyword>
<dbReference type="AlphaFoldDB" id="A0A3A8JQ55"/>
<feature type="transmembrane region" description="Helical" evidence="1">
    <location>
        <begin position="145"/>
        <end position="162"/>
    </location>
</feature>
<dbReference type="OrthoDB" id="316175at2"/>
<evidence type="ECO:0008006" key="4">
    <source>
        <dbReference type="Google" id="ProtNLM"/>
    </source>
</evidence>
<feature type="transmembrane region" description="Helical" evidence="1">
    <location>
        <begin position="311"/>
        <end position="329"/>
    </location>
</feature>